<proteinExistence type="inferred from homology"/>
<evidence type="ECO:0000256" key="2">
    <source>
        <dbReference type="ARBA" id="ARBA00022679"/>
    </source>
</evidence>
<comment type="catalytic activity">
    <reaction evidence="8 9 10">
        <text>2-[(2R,5Z)-2-carboxy-4-methylthiazol-5(2H)-ylidene]ethyl phosphate + 4-amino-2-methyl-5-(diphosphooxymethyl)pyrimidine + 2 H(+) = thiamine phosphate + CO2 + diphosphate</text>
        <dbReference type="Rhea" id="RHEA:47844"/>
        <dbReference type="ChEBI" id="CHEBI:15378"/>
        <dbReference type="ChEBI" id="CHEBI:16526"/>
        <dbReference type="ChEBI" id="CHEBI:33019"/>
        <dbReference type="ChEBI" id="CHEBI:37575"/>
        <dbReference type="ChEBI" id="CHEBI:57841"/>
        <dbReference type="ChEBI" id="CHEBI:62899"/>
        <dbReference type="EC" id="2.5.1.3"/>
    </reaction>
</comment>
<comment type="caution">
    <text evidence="13">The sequence shown here is derived from an EMBL/GenBank/DDBJ whole genome shotgun (WGS) entry which is preliminary data.</text>
</comment>
<feature type="binding site" evidence="9">
    <location>
        <position position="109"/>
    </location>
    <ligand>
        <name>4-amino-2-methyl-5-(diphosphooxymethyl)pyrimidine</name>
        <dbReference type="ChEBI" id="CHEBI:57841"/>
    </ligand>
</feature>
<evidence type="ECO:0000256" key="10">
    <source>
        <dbReference type="RuleBase" id="RU003826"/>
    </source>
</evidence>
<comment type="cofactor">
    <cofactor evidence="9">
        <name>Mg(2+)</name>
        <dbReference type="ChEBI" id="CHEBI:18420"/>
    </cofactor>
    <text evidence="9">Binds 1 Mg(2+) ion per subunit.</text>
</comment>
<feature type="binding site" evidence="9">
    <location>
        <position position="138"/>
    </location>
    <ligand>
        <name>4-amino-2-methyl-5-(diphosphooxymethyl)pyrimidine</name>
        <dbReference type="ChEBI" id="CHEBI:57841"/>
    </ligand>
</feature>
<evidence type="ECO:0000256" key="11">
    <source>
        <dbReference type="RuleBase" id="RU004253"/>
    </source>
</evidence>
<evidence type="ECO:0000313" key="13">
    <source>
        <dbReference type="EMBL" id="MFD2067898.1"/>
    </source>
</evidence>
<keyword evidence="2 9" id="KW-0808">Transferase</keyword>
<dbReference type="PANTHER" id="PTHR20857">
    <property type="entry name" value="THIAMINE-PHOSPHATE PYROPHOSPHORYLASE"/>
    <property type="match status" value="1"/>
</dbReference>
<dbReference type="HAMAP" id="MF_00097">
    <property type="entry name" value="TMP_synthase"/>
    <property type="match status" value="1"/>
</dbReference>
<evidence type="ECO:0000256" key="7">
    <source>
        <dbReference type="ARBA" id="ARBA00047851"/>
    </source>
</evidence>
<keyword evidence="3 9" id="KW-0479">Metal-binding</keyword>
<feature type="binding site" evidence="9">
    <location>
        <position position="90"/>
    </location>
    <ligand>
        <name>Mg(2+)</name>
        <dbReference type="ChEBI" id="CHEBI:18420"/>
    </ligand>
</feature>
<evidence type="ECO:0000256" key="6">
    <source>
        <dbReference type="ARBA" id="ARBA00047334"/>
    </source>
</evidence>
<dbReference type="Pfam" id="PF02581">
    <property type="entry name" value="TMP-TENI"/>
    <property type="match status" value="1"/>
</dbReference>
<dbReference type="InterPro" id="IPR022998">
    <property type="entry name" value="ThiamineP_synth_TenI"/>
</dbReference>
<keyword evidence="14" id="KW-1185">Reference proteome</keyword>
<sequence length="209" mass="22436">MAAFNHKLYLVTDDAACLGRDLVTVVEAAVLGGVDLVQIREKYLPENAFLEKTLRLKEMLDKYNTPLIVNDNLQVASRAGAAGIHVGNNDIAPAEILQQWSACGILGYSLEYEEHLQSSHVKLADYVALSPVFSTPTKTDTVTEWGLDGITHIRSLTTKPIVAIGRVNAKNAGNIIRAGADCLAVVSAICSAPAPAKAAEEIRNEIEKA</sequence>
<dbReference type="Proteomes" id="UP001597369">
    <property type="component" value="Unassembled WGS sequence"/>
</dbReference>
<comment type="function">
    <text evidence="9">Condenses 4-methyl-5-(beta-hydroxyethyl)thiazole monophosphate (THZ-P) and 2-methyl-4-amino-5-hydroxymethyl pyrimidine pyrophosphate (HMP-PP) to form thiamine monophosphate (TMP).</text>
</comment>
<dbReference type="GO" id="GO:0004789">
    <property type="term" value="F:thiamine-phosphate diphosphorylase activity"/>
    <property type="evidence" value="ECO:0007669"/>
    <property type="project" value="UniProtKB-EC"/>
</dbReference>
<dbReference type="SUPFAM" id="SSF51391">
    <property type="entry name" value="Thiamin phosphate synthase"/>
    <property type="match status" value="1"/>
</dbReference>
<reference evidence="14" key="1">
    <citation type="journal article" date="2019" name="Int. J. Syst. Evol. Microbiol.">
        <title>The Global Catalogue of Microorganisms (GCM) 10K type strain sequencing project: providing services to taxonomists for standard genome sequencing and annotation.</title>
        <authorList>
            <consortium name="The Broad Institute Genomics Platform"/>
            <consortium name="The Broad Institute Genome Sequencing Center for Infectious Disease"/>
            <person name="Wu L."/>
            <person name="Ma J."/>
        </authorList>
    </citation>
    <scope>NUCLEOTIDE SEQUENCE [LARGE SCALE GENOMIC DNA]</scope>
    <source>
        <strain evidence="14">JCM 16545</strain>
    </source>
</reference>
<dbReference type="EMBL" id="JBHUHV010000039">
    <property type="protein sequence ID" value="MFD2067898.1"/>
    <property type="molecule type" value="Genomic_DNA"/>
</dbReference>
<dbReference type="RefSeq" id="WP_229958542.1">
    <property type="nucleotide sequence ID" value="NZ_JAJJWI010000003.1"/>
</dbReference>
<comment type="similarity">
    <text evidence="9 10">Belongs to the thiamine-phosphate synthase family.</text>
</comment>
<dbReference type="CDD" id="cd00564">
    <property type="entry name" value="TMP_TenI"/>
    <property type="match status" value="1"/>
</dbReference>
<dbReference type="InterPro" id="IPR013785">
    <property type="entry name" value="Aldolase_TIM"/>
</dbReference>
<dbReference type="InterPro" id="IPR036206">
    <property type="entry name" value="ThiamineP_synth_sf"/>
</dbReference>
<feature type="binding site" evidence="9">
    <location>
        <begin position="135"/>
        <end position="137"/>
    </location>
    <ligand>
        <name>2-[(2R,5Z)-2-carboxy-4-methylthiazol-5(2H)-ylidene]ethyl phosphate</name>
        <dbReference type="ChEBI" id="CHEBI:62899"/>
    </ligand>
</feature>
<evidence type="ECO:0000256" key="5">
    <source>
        <dbReference type="ARBA" id="ARBA00022977"/>
    </source>
</evidence>
<comment type="catalytic activity">
    <reaction evidence="7 9 10">
        <text>2-(2-carboxy-4-methylthiazol-5-yl)ethyl phosphate + 4-amino-2-methyl-5-(diphosphooxymethyl)pyrimidine + 2 H(+) = thiamine phosphate + CO2 + diphosphate</text>
        <dbReference type="Rhea" id="RHEA:47848"/>
        <dbReference type="ChEBI" id="CHEBI:15378"/>
        <dbReference type="ChEBI" id="CHEBI:16526"/>
        <dbReference type="ChEBI" id="CHEBI:33019"/>
        <dbReference type="ChEBI" id="CHEBI:37575"/>
        <dbReference type="ChEBI" id="CHEBI:57841"/>
        <dbReference type="ChEBI" id="CHEBI:62890"/>
        <dbReference type="EC" id="2.5.1.3"/>
    </reaction>
</comment>
<keyword evidence="5 9" id="KW-0784">Thiamine biosynthesis</keyword>
<organism evidence="13 14">
    <name type="scientific">Pontibacter silvestris</name>
    <dbReference type="NCBI Taxonomy" id="2305183"/>
    <lineage>
        <taxon>Bacteria</taxon>
        <taxon>Pseudomonadati</taxon>
        <taxon>Bacteroidota</taxon>
        <taxon>Cytophagia</taxon>
        <taxon>Cytophagales</taxon>
        <taxon>Hymenobacteraceae</taxon>
        <taxon>Pontibacter</taxon>
    </lineage>
</organism>
<name>A0ABW4WYY8_9BACT</name>
<feature type="binding site" evidence="9">
    <location>
        <begin position="38"/>
        <end position="42"/>
    </location>
    <ligand>
        <name>4-amino-2-methyl-5-(diphosphooxymethyl)pyrimidine</name>
        <dbReference type="ChEBI" id="CHEBI:57841"/>
    </ligand>
</feature>
<comment type="pathway">
    <text evidence="1 9 11">Cofactor biosynthesis; thiamine diphosphate biosynthesis; thiamine phosphate from 4-amino-2-methyl-5-diphosphomethylpyrimidine and 4-methyl-5-(2-phosphoethyl)-thiazole: step 1/1.</text>
</comment>
<evidence type="ECO:0000256" key="3">
    <source>
        <dbReference type="ARBA" id="ARBA00022723"/>
    </source>
</evidence>
<evidence type="ECO:0000256" key="1">
    <source>
        <dbReference type="ARBA" id="ARBA00005165"/>
    </source>
</evidence>
<feature type="domain" description="Thiamine phosphate synthase/TenI" evidence="12">
    <location>
        <begin position="8"/>
        <end position="189"/>
    </location>
</feature>
<dbReference type="InterPro" id="IPR034291">
    <property type="entry name" value="TMP_synthase"/>
</dbReference>
<feature type="binding site" evidence="9">
    <location>
        <position position="71"/>
    </location>
    <ligand>
        <name>Mg(2+)</name>
        <dbReference type="ChEBI" id="CHEBI:18420"/>
    </ligand>
</feature>
<dbReference type="EC" id="2.5.1.3" evidence="9"/>
<keyword evidence="4 9" id="KW-0460">Magnesium</keyword>
<evidence type="ECO:0000256" key="8">
    <source>
        <dbReference type="ARBA" id="ARBA00047883"/>
    </source>
</evidence>
<comment type="catalytic activity">
    <reaction evidence="6 9 10">
        <text>4-methyl-5-(2-phosphooxyethyl)-thiazole + 4-amino-2-methyl-5-(diphosphooxymethyl)pyrimidine + H(+) = thiamine phosphate + diphosphate</text>
        <dbReference type="Rhea" id="RHEA:22328"/>
        <dbReference type="ChEBI" id="CHEBI:15378"/>
        <dbReference type="ChEBI" id="CHEBI:33019"/>
        <dbReference type="ChEBI" id="CHEBI:37575"/>
        <dbReference type="ChEBI" id="CHEBI:57841"/>
        <dbReference type="ChEBI" id="CHEBI:58296"/>
        <dbReference type="EC" id="2.5.1.3"/>
    </reaction>
</comment>
<feature type="binding site" evidence="9">
    <location>
        <begin position="186"/>
        <end position="187"/>
    </location>
    <ligand>
        <name>2-[(2R,5Z)-2-carboxy-4-methylthiazol-5(2H)-ylidene]ethyl phosphate</name>
        <dbReference type="ChEBI" id="CHEBI:62899"/>
    </ligand>
</feature>
<evidence type="ECO:0000259" key="12">
    <source>
        <dbReference type="Pfam" id="PF02581"/>
    </source>
</evidence>
<evidence type="ECO:0000313" key="14">
    <source>
        <dbReference type="Proteomes" id="UP001597369"/>
    </source>
</evidence>
<feature type="binding site" evidence="9">
    <location>
        <position position="70"/>
    </location>
    <ligand>
        <name>4-amino-2-methyl-5-(diphosphooxymethyl)pyrimidine</name>
        <dbReference type="ChEBI" id="CHEBI:57841"/>
    </ligand>
</feature>
<evidence type="ECO:0000256" key="9">
    <source>
        <dbReference type="HAMAP-Rule" id="MF_00097"/>
    </source>
</evidence>
<protein>
    <recommendedName>
        <fullName evidence="9">Thiamine-phosphate synthase</fullName>
        <shortName evidence="9">TP synthase</shortName>
        <shortName evidence="9">TPS</shortName>
        <ecNumber evidence="9">2.5.1.3</ecNumber>
    </recommendedName>
    <alternativeName>
        <fullName evidence="9">Thiamine-phosphate pyrophosphorylase</fullName>
        <shortName evidence="9">TMP pyrophosphorylase</shortName>
        <shortName evidence="9">TMP-PPase</shortName>
    </alternativeName>
</protein>
<dbReference type="Gene3D" id="3.20.20.70">
    <property type="entry name" value="Aldolase class I"/>
    <property type="match status" value="1"/>
</dbReference>
<comment type="caution">
    <text evidence="9">Lacks conserved residue(s) required for the propagation of feature annotation.</text>
</comment>
<dbReference type="NCBIfam" id="TIGR00693">
    <property type="entry name" value="thiE"/>
    <property type="match status" value="1"/>
</dbReference>
<accession>A0ABW4WYY8</accession>
<gene>
    <name evidence="9 13" type="primary">thiE</name>
    <name evidence="13" type="ORF">ACFSKU_13470</name>
</gene>
<dbReference type="PANTHER" id="PTHR20857:SF23">
    <property type="entry name" value="THIAMINE BIOSYNTHETIC BIFUNCTIONAL ENZYME"/>
    <property type="match status" value="1"/>
</dbReference>
<evidence type="ECO:0000256" key="4">
    <source>
        <dbReference type="ARBA" id="ARBA00022842"/>
    </source>
</evidence>